<dbReference type="EMBL" id="FMVF01000009">
    <property type="protein sequence ID" value="SCY71921.1"/>
    <property type="molecule type" value="Genomic_DNA"/>
</dbReference>
<comment type="similarity">
    <text evidence="1">Belongs to the transferase hexapeptide repeat family.</text>
</comment>
<evidence type="ECO:0000256" key="1">
    <source>
        <dbReference type="ARBA" id="ARBA00007274"/>
    </source>
</evidence>
<gene>
    <name evidence="4" type="ORF">SAMN02927903_02143</name>
</gene>
<dbReference type="FunFam" id="2.160.10.10:FF:000008">
    <property type="entry name" value="Maltose O-acetyltransferase"/>
    <property type="match status" value="1"/>
</dbReference>
<keyword evidence="5" id="KW-1185">Reference proteome</keyword>
<dbReference type="InterPro" id="IPR001451">
    <property type="entry name" value="Hexapep"/>
</dbReference>
<sequence length="199" mass="21982">MPLRKLRELCGKANTMTEKEKMLAGQSYLANDKQLTAERTHAKKLLHKLNVTEYLMNGNARQILRQLLPNAHKRTYIEPPFHCDYGYNIESGENVYFNVNCVVLDTMKVKIGNNVFFGPGAHIYAASHPLNAMERRTIEFSKPVSIGDDCWIGGGAIICPGVTIGDRCVIGAGAVVTKDIPNDSLAVGNPAKVIRQLNE</sequence>
<dbReference type="SMART" id="SM01266">
    <property type="entry name" value="Mac"/>
    <property type="match status" value="1"/>
</dbReference>
<dbReference type="Pfam" id="PF14602">
    <property type="entry name" value="Hexapep_2"/>
    <property type="match status" value="1"/>
</dbReference>
<keyword evidence="2 4" id="KW-0808">Transferase</keyword>
<dbReference type="Gene3D" id="2.160.10.10">
    <property type="entry name" value="Hexapeptide repeat proteins"/>
    <property type="match status" value="1"/>
</dbReference>
<organism evidence="4 5">
    <name type="scientific">Flavobacterium caeni</name>
    <dbReference type="NCBI Taxonomy" id="490189"/>
    <lineage>
        <taxon>Bacteria</taxon>
        <taxon>Pseudomonadati</taxon>
        <taxon>Bacteroidota</taxon>
        <taxon>Flavobacteriia</taxon>
        <taxon>Flavobacteriales</taxon>
        <taxon>Flavobacteriaceae</taxon>
        <taxon>Flavobacterium</taxon>
    </lineage>
</organism>
<evidence type="ECO:0000256" key="2">
    <source>
        <dbReference type="ARBA" id="ARBA00022679"/>
    </source>
</evidence>
<dbReference type="PANTHER" id="PTHR23416">
    <property type="entry name" value="SIALIC ACID SYNTHASE-RELATED"/>
    <property type="match status" value="1"/>
</dbReference>
<dbReference type="CDD" id="cd03357">
    <property type="entry name" value="LbH_MAT_GAT"/>
    <property type="match status" value="1"/>
</dbReference>
<dbReference type="SUPFAM" id="SSF51161">
    <property type="entry name" value="Trimeric LpxA-like enzymes"/>
    <property type="match status" value="1"/>
</dbReference>
<proteinExistence type="inferred from homology"/>
<dbReference type="InterPro" id="IPR011004">
    <property type="entry name" value="Trimer_LpxA-like_sf"/>
</dbReference>
<accession>A0A1G5I840</accession>
<feature type="domain" description="Maltose/galactoside acetyltransferase" evidence="3">
    <location>
        <begin position="19"/>
        <end position="73"/>
    </location>
</feature>
<dbReference type="GO" id="GO:0005829">
    <property type="term" value="C:cytosol"/>
    <property type="evidence" value="ECO:0007669"/>
    <property type="project" value="TreeGrafter"/>
</dbReference>
<dbReference type="PANTHER" id="PTHR23416:SF23">
    <property type="entry name" value="ACETYLTRANSFERASE C18B11.09C-RELATED"/>
    <property type="match status" value="1"/>
</dbReference>
<name>A0A1G5I840_9FLAO</name>
<dbReference type="Pfam" id="PF12464">
    <property type="entry name" value="Mac"/>
    <property type="match status" value="1"/>
</dbReference>
<dbReference type="STRING" id="490189.SAMN02927903_02143"/>
<dbReference type="AlphaFoldDB" id="A0A1G5I840"/>
<reference evidence="4 5" key="1">
    <citation type="submission" date="2016-10" db="EMBL/GenBank/DDBJ databases">
        <authorList>
            <person name="de Groot N.N."/>
        </authorList>
    </citation>
    <scope>NUCLEOTIDE SEQUENCE [LARGE SCALE GENOMIC DNA]</scope>
    <source>
        <strain evidence="4 5">CGMCC 1.7031</strain>
    </source>
</reference>
<evidence type="ECO:0000313" key="5">
    <source>
        <dbReference type="Proteomes" id="UP000199354"/>
    </source>
</evidence>
<protein>
    <submittedName>
        <fullName evidence="4">Maltose O-acetyltransferase</fullName>
    </submittedName>
</protein>
<dbReference type="InterPro" id="IPR024688">
    <property type="entry name" value="Mac_dom"/>
</dbReference>
<evidence type="ECO:0000313" key="4">
    <source>
        <dbReference type="EMBL" id="SCY71921.1"/>
    </source>
</evidence>
<dbReference type="Proteomes" id="UP000199354">
    <property type="component" value="Unassembled WGS sequence"/>
</dbReference>
<dbReference type="GO" id="GO:0016413">
    <property type="term" value="F:O-acetyltransferase activity"/>
    <property type="evidence" value="ECO:0007669"/>
    <property type="project" value="UniProtKB-ARBA"/>
</dbReference>
<evidence type="ECO:0000259" key="3">
    <source>
        <dbReference type="SMART" id="SM01266"/>
    </source>
</evidence>
<dbReference type="InterPro" id="IPR051159">
    <property type="entry name" value="Hexapeptide_acetyltransf"/>
</dbReference>